<keyword evidence="3" id="KW-1185">Reference proteome</keyword>
<organism evidence="2 3">
    <name type="scientific">Flavobacterium geliluteum</name>
    <dbReference type="NCBI Taxonomy" id="2816120"/>
    <lineage>
        <taxon>Bacteria</taxon>
        <taxon>Pseudomonadati</taxon>
        <taxon>Bacteroidota</taxon>
        <taxon>Flavobacteriia</taxon>
        <taxon>Flavobacteriales</taxon>
        <taxon>Flavobacteriaceae</taxon>
        <taxon>Flavobacterium</taxon>
    </lineage>
</organism>
<proteinExistence type="predicted"/>
<evidence type="ECO:0000256" key="1">
    <source>
        <dbReference type="SAM" id="Phobius"/>
    </source>
</evidence>
<feature type="transmembrane region" description="Helical" evidence="1">
    <location>
        <begin position="6"/>
        <end position="24"/>
    </location>
</feature>
<name>A0A940X4T4_9FLAO</name>
<comment type="caution">
    <text evidence="2">The sequence shown here is derived from an EMBL/GenBank/DDBJ whole genome shotgun (WGS) entry which is preliminary data.</text>
</comment>
<accession>A0A940X4T4</accession>
<gene>
    <name evidence="2" type="ORF">J3495_02005</name>
</gene>
<dbReference type="RefSeq" id="WP_210664888.1">
    <property type="nucleotide sequence ID" value="NZ_JAGFBV010000002.1"/>
</dbReference>
<dbReference type="EMBL" id="JAGFBV010000002">
    <property type="protein sequence ID" value="MBP4136848.1"/>
    <property type="molecule type" value="Genomic_DNA"/>
</dbReference>
<evidence type="ECO:0008006" key="4">
    <source>
        <dbReference type="Google" id="ProtNLM"/>
    </source>
</evidence>
<keyword evidence="1" id="KW-0472">Membrane</keyword>
<reference evidence="2 3" key="1">
    <citation type="submission" date="2021-03" db="EMBL/GenBank/DDBJ databases">
        <title>Flavobacterium Flabelliformis Sp. Nov. And Flavobacterium Geliluteum Sp. Nov., Two Novel Multidrug Resistant Psychrophilic Species Isolated From Antarctica.</title>
        <authorList>
            <person name="Kralova S."/>
            <person name="Busse H.J."/>
            <person name="Bezdicek M."/>
            <person name="Nykrynova M."/>
            <person name="Kroupova E."/>
            <person name="Krsek D."/>
            <person name="Sedlacek I."/>
        </authorList>
    </citation>
    <scope>NUCLEOTIDE SEQUENCE [LARGE SCALE GENOMIC DNA]</scope>
    <source>
        <strain evidence="2 3">P7388</strain>
    </source>
</reference>
<sequence>MENINEFIPVAIGILFLVAFWIIIRRLLKSISDRINNAELYREDTLNVLEEIRDELKELNKNNSLK</sequence>
<dbReference type="Proteomes" id="UP000675047">
    <property type="component" value="Unassembled WGS sequence"/>
</dbReference>
<evidence type="ECO:0000313" key="2">
    <source>
        <dbReference type="EMBL" id="MBP4136848.1"/>
    </source>
</evidence>
<evidence type="ECO:0000313" key="3">
    <source>
        <dbReference type="Proteomes" id="UP000675047"/>
    </source>
</evidence>
<protein>
    <recommendedName>
        <fullName evidence="4">DUF4083 domain-containing protein</fullName>
    </recommendedName>
</protein>
<keyword evidence="1" id="KW-0812">Transmembrane</keyword>
<dbReference type="AlphaFoldDB" id="A0A940X4T4"/>
<keyword evidence="1" id="KW-1133">Transmembrane helix</keyword>